<evidence type="ECO:0000256" key="1">
    <source>
        <dbReference type="ARBA" id="ARBA00022737"/>
    </source>
</evidence>
<evidence type="ECO:0000313" key="3">
    <source>
        <dbReference type="EMBL" id="SFB30042.1"/>
    </source>
</evidence>
<dbReference type="EMBL" id="FOJY01000018">
    <property type="protein sequence ID" value="SFB30042.1"/>
    <property type="molecule type" value="Genomic_DNA"/>
</dbReference>
<name>A0A1I0ZXG5_9FIRM</name>
<dbReference type="InterPro" id="IPR039448">
    <property type="entry name" value="Beta_helix"/>
</dbReference>
<reference evidence="3 4" key="1">
    <citation type="submission" date="2016-10" db="EMBL/GenBank/DDBJ databases">
        <authorList>
            <person name="de Groot N.N."/>
        </authorList>
    </citation>
    <scope>NUCLEOTIDE SEQUENCE [LARGE SCALE GENOMIC DNA]</scope>
    <source>
        <strain evidence="3 4">DSM 5522</strain>
    </source>
</reference>
<dbReference type="InterPro" id="IPR051550">
    <property type="entry name" value="SCF-Subunits/Alg-Epimerases"/>
</dbReference>
<gene>
    <name evidence="3" type="ORF">SAMN05216249_11837</name>
</gene>
<dbReference type="SMART" id="SM00710">
    <property type="entry name" value="PbH1"/>
    <property type="match status" value="14"/>
</dbReference>
<dbReference type="OrthoDB" id="2051763at2"/>
<dbReference type="Pfam" id="PF13229">
    <property type="entry name" value="Beta_helix"/>
    <property type="match status" value="2"/>
</dbReference>
<protein>
    <submittedName>
        <fullName evidence="3">Copper-binding protein (NosD)</fullName>
    </submittedName>
</protein>
<evidence type="ECO:0000313" key="4">
    <source>
        <dbReference type="Proteomes" id="UP000198838"/>
    </source>
</evidence>
<keyword evidence="1" id="KW-0677">Repeat</keyword>
<dbReference type="STRING" id="1120918.SAMN05216249_11837"/>
<feature type="domain" description="Right handed beta helix" evidence="2">
    <location>
        <begin position="455"/>
        <end position="605"/>
    </location>
</feature>
<dbReference type="AlphaFoldDB" id="A0A1I0ZXG5"/>
<dbReference type="InterPro" id="IPR006626">
    <property type="entry name" value="PbH1"/>
</dbReference>
<dbReference type="InterPro" id="IPR011050">
    <property type="entry name" value="Pectin_lyase_fold/virulence"/>
</dbReference>
<accession>A0A1I0ZXG5</accession>
<feature type="domain" description="Right handed beta helix" evidence="2">
    <location>
        <begin position="319"/>
        <end position="452"/>
    </location>
</feature>
<dbReference type="PANTHER" id="PTHR22990">
    <property type="entry name" value="F-BOX ONLY PROTEIN"/>
    <property type="match status" value="1"/>
</dbReference>
<dbReference type="SUPFAM" id="SSF51126">
    <property type="entry name" value="Pectin lyase-like"/>
    <property type="match status" value="3"/>
</dbReference>
<organism evidence="3 4">
    <name type="scientific">Acetitomaculum ruminis DSM 5522</name>
    <dbReference type="NCBI Taxonomy" id="1120918"/>
    <lineage>
        <taxon>Bacteria</taxon>
        <taxon>Bacillati</taxon>
        <taxon>Bacillota</taxon>
        <taxon>Clostridia</taxon>
        <taxon>Lachnospirales</taxon>
        <taxon>Lachnospiraceae</taxon>
        <taxon>Acetitomaculum</taxon>
    </lineage>
</organism>
<dbReference type="InterPro" id="IPR012334">
    <property type="entry name" value="Pectin_lyas_fold"/>
</dbReference>
<dbReference type="Proteomes" id="UP000198838">
    <property type="component" value="Unassembled WGS sequence"/>
</dbReference>
<dbReference type="Gene3D" id="2.160.20.10">
    <property type="entry name" value="Single-stranded right-handed beta-helix, Pectin lyase-like"/>
    <property type="match status" value="1"/>
</dbReference>
<sequence length="613" mass="66663">MKNKFGKKILLSMMVLFLSFSFGFFLNTKESMAKTTEKTITVTKGCTYKEVQEALDENASGKYKLTVKLPRGTYKFQGPLYVYPNTTIIATGSRIYKEKANGAMVESKLVKDKGGYNTNHDITIIGGAWDSTPTKNNKSGTETFRFIHSNNITIKNATLCNVPQGSHLIVFAGVKNAVVENCNFYGYKNYKKTNVPKEAIQLDICHSVVLVPTQQTVKWDDLPCENITIKNSKFHEFSRGIGSHTAINGKLHSNVKILNNKFYNLSEAAIKLYNYKNSRVEGNSINNTKVGILAYTAIEGTSGDFFQPLNKKVGKLPSNYNIVIKKNTIKNSKDTKNVFGDAIRVSGISSRQIPGVTIKQNKLYNTSRYGIYTTYARGVKIDGNTVQKTEKDGIELIDTVNANVINNTVSNTKLNAIAVSSGSNCATVTNNTVSSYGLSQKSGAMYGIMVWKAKGKSSKYIVIKGNKVNGKGSLNNRDGIRATASEYVYIKSNTIKNPDGHGVYVEAVKAASVKSNNISNSNNVGLIVVNCNGANVESNSLSGIKSDGIMVQFTSSANIKSNTVKLSADKTGIYVHGCAGAKIMSNKISCKTKSSGVIIAESPNHVNSGNVVY</sequence>
<proteinExistence type="predicted"/>
<dbReference type="PANTHER" id="PTHR22990:SF15">
    <property type="entry name" value="F-BOX ONLY PROTEIN 10"/>
    <property type="match status" value="1"/>
</dbReference>
<dbReference type="RefSeq" id="WP_092873850.1">
    <property type="nucleotide sequence ID" value="NZ_FOJY01000018.1"/>
</dbReference>
<evidence type="ECO:0000259" key="2">
    <source>
        <dbReference type="Pfam" id="PF13229"/>
    </source>
</evidence>
<keyword evidence="4" id="KW-1185">Reference proteome</keyword>